<gene>
    <name evidence="5" type="primary">rhaS</name>
    <name evidence="5" type="ORF">Pan54_44450</name>
</gene>
<dbReference type="SUPFAM" id="SSF55785">
    <property type="entry name" value="PYP-like sensor domain (PAS domain)"/>
    <property type="match status" value="1"/>
</dbReference>
<dbReference type="PROSITE" id="PS00041">
    <property type="entry name" value="HTH_ARAC_FAMILY_1"/>
    <property type="match status" value="1"/>
</dbReference>
<dbReference type="GO" id="GO:0003700">
    <property type="term" value="F:DNA-binding transcription factor activity"/>
    <property type="evidence" value="ECO:0007669"/>
    <property type="project" value="InterPro"/>
</dbReference>
<dbReference type="RefSeq" id="WP_165441906.1">
    <property type="nucleotide sequence ID" value="NZ_SJPG01000001.1"/>
</dbReference>
<evidence type="ECO:0000256" key="3">
    <source>
        <dbReference type="ARBA" id="ARBA00023163"/>
    </source>
</evidence>
<keyword evidence="2" id="KW-0238">DNA-binding</keyword>
<proteinExistence type="predicted"/>
<dbReference type="Gene3D" id="1.10.10.60">
    <property type="entry name" value="Homeodomain-like"/>
    <property type="match status" value="1"/>
</dbReference>
<feature type="domain" description="HTH araC/xylS-type" evidence="4">
    <location>
        <begin position="150"/>
        <end position="248"/>
    </location>
</feature>
<dbReference type="InterPro" id="IPR035965">
    <property type="entry name" value="PAS-like_dom_sf"/>
</dbReference>
<evidence type="ECO:0000256" key="1">
    <source>
        <dbReference type="ARBA" id="ARBA00023015"/>
    </source>
</evidence>
<accession>A0A5C5XLV6</accession>
<dbReference type="PROSITE" id="PS01124">
    <property type="entry name" value="HTH_ARAC_FAMILY_2"/>
    <property type="match status" value="1"/>
</dbReference>
<dbReference type="PRINTS" id="PR00032">
    <property type="entry name" value="HTHARAC"/>
</dbReference>
<keyword evidence="3" id="KW-0804">Transcription</keyword>
<dbReference type="PANTHER" id="PTHR43280">
    <property type="entry name" value="ARAC-FAMILY TRANSCRIPTIONAL REGULATOR"/>
    <property type="match status" value="1"/>
</dbReference>
<reference evidence="5 6" key="1">
    <citation type="submission" date="2019-02" db="EMBL/GenBank/DDBJ databases">
        <title>Deep-cultivation of Planctomycetes and their phenomic and genomic characterization uncovers novel biology.</title>
        <authorList>
            <person name="Wiegand S."/>
            <person name="Jogler M."/>
            <person name="Boedeker C."/>
            <person name="Pinto D."/>
            <person name="Vollmers J."/>
            <person name="Rivas-Marin E."/>
            <person name="Kohn T."/>
            <person name="Peeters S.H."/>
            <person name="Heuer A."/>
            <person name="Rast P."/>
            <person name="Oberbeckmann S."/>
            <person name="Bunk B."/>
            <person name="Jeske O."/>
            <person name="Meyerdierks A."/>
            <person name="Storesund J.E."/>
            <person name="Kallscheuer N."/>
            <person name="Luecker S."/>
            <person name="Lage O.M."/>
            <person name="Pohl T."/>
            <person name="Merkel B.J."/>
            <person name="Hornburger P."/>
            <person name="Mueller R.-W."/>
            <person name="Bruemmer F."/>
            <person name="Labrenz M."/>
            <person name="Spormann A.M."/>
            <person name="Op Den Camp H."/>
            <person name="Overmann J."/>
            <person name="Amann R."/>
            <person name="Jetten M.S.M."/>
            <person name="Mascher T."/>
            <person name="Medema M.H."/>
            <person name="Devos D.P."/>
            <person name="Kaster A.-K."/>
            <person name="Ovreas L."/>
            <person name="Rohde M."/>
            <person name="Galperin M.Y."/>
            <person name="Jogler C."/>
        </authorList>
    </citation>
    <scope>NUCLEOTIDE SEQUENCE [LARGE SCALE GENOMIC DNA]</scope>
    <source>
        <strain evidence="5 6">Pan54</strain>
    </source>
</reference>
<dbReference type="InterPro" id="IPR018062">
    <property type="entry name" value="HTH_AraC-typ_CS"/>
</dbReference>
<dbReference type="InterPro" id="IPR013656">
    <property type="entry name" value="PAS_4"/>
</dbReference>
<dbReference type="InterPro" id="IPR018060">
    <property type="entry name" value="HTH_AraC"/>
</dbReference>
<dbReference type="InterPro" id="IPR009057">
    <property type="entry name" value="Homeodomain-like_sf"/>
</dbReference>
<comment type="caution">
    <text evidence="5">The sequence shown here is derived from an EMBL/GenBank/DDBJ whole genome shotgun (WGS) entry which is preliminary data.</text>
</comment>
<keyword evidence="6" id="KW-1185">Reference proteome</keyword>
<dbReference type="InterPro" id="IPR020449">
    <property type="entry name" value="Tscrpt_reg_AraC-type_HTH"/>
</dbReference>
<evidence type="ECO:0000313" key="5">
    <source>
        <dbReference type="EMBL" id="TWT63688.1"/>
    </source>
</evidence>
<dbReference type="GO" id="GO:0043565">
    <property type="term" value="F:sequence-specific DNA binding"/>
    <property type="evidence" value="ECO:0007669"/>
    <property type="project" value="InterPro"/>
</dbReference>
<dbReference type="EMBL" id="SJPG01000001">
    <property type="protein sequence ID" value="TWT63688.1"/>
    <property type="molecule type" value="Genomic_DNA"/>
</dbReference>
<evidence type="ECO:0000313" key="6">
    <source>
        <dbReference type="Proteomes" id="UP000316095"/>
    </source>
</evidence>
<dbReference type="SUPFAM" id="SSF46689">
    <property type="entry name" value="Homeodomain-like"/>
    <property type="match status" value="1"/>
</dbReference>
<organism evidence="5 6">
    <name type="scientific">Rubinisphaera italica</name>
    <dbReference type="NCBI Taxonomy" id="2527969"/>
    <lineage>
        <taxon>Bacteria</taxon>
        <taxon>Pseudomonadati</taxon>
        <taxon>Planctomycetota</taxon>
        <taxon>Planctomycetia</taxon>
        <taxon>Planctomycetales</taxon>
        <taxon>Planctomycetaceae</taxon>
        <taxon>Rubinisphaera</taxon>
    </lineage>
</organism>
<dbReference type="Pfam" id="PF12833">
    <property type="entry name" value="HTH_18"/>
    <property type="match status" value="1"/>
</dbReference>
<dbReference type="Pfam" id="PF08448">
    <property type="entry name" value="PAS_4"/>
    <property type="match status" value="1"/>
</dbReference>
<evidence type="ECO:0000256" key="2">
    <source>
        <dbReference type="ARBA" id="ARBA00023125"/>
    </source>
</evidence>
<name>A0A5C5XLV6_9PLAN</name>
<dbReference type="Proteomes" id="UP000316095">
    <property type="component" value="Unassembled WGS sequence"/>
</dbReference>
<keyword evidence="1" id="KW-0805">Transcription regulation</keyword>
<evidence type="ECO:0000259" key="4">
    <source>
        <dbReference type="PROSITE" id="PS01124"/>
    </source>
</evidence>
<protein>
    <submittedName>
        <fullName evidence="5">HTH-type transcriptional activator RhaS</fullName>
    </submittedName>
</protein>
<sequence length="248" mass="27322">MIRDQRTAPQIETSRITSVDVAVLQDLFDHVPDVTFFVKDAACRYIAVNESLTGRLGLKHRSQLIGKRLDEVCEGDLGRIPTEQDSEVLKTGLPLINHLELHRSRTQEPGWCLTTKIPLRNENANVVGLVGISSDVRIPTEPQEIPVSFANALTEFESSLAAEVTPAWLAKKSKLSSQRVARLTKKLFGLTPSQLITKTRIAAASRILKETDKSIKEVATACGFTDHSAFSRTFRAATGVSPSVFRQS</sequence>
<dbReference type="Gene3D" id="3.30.450.20">
    <property type="entry name" value="PAS domain"/>
    <property type="match status" value="1"/>
</dbReference>
<dbReference type="AlphaFoldDB" id="A0A5C5XLV6"/>
<dbReference type="PANTHER" id="PTHR43280:SF28">
    <property type="entry name" value="HTH-TYPE TRANSCRIPTIONAL ACTIVATOR RHAS"/>
    <property type="match status" value="1"/>
</dbReference>
<dbReference type="SMART" id="SM00342">
    <property type="entry name" value="HTH_ARAC"/>
    <property type="match status" value="1"/>
</dbReference>